<dbReference type="AlphaFoldDB" id="A0A8D8LKW1"/>
<organism evidence="3">
    <name type="scientific">Cacopsylla melanoneura</name>
    <dbReference type="NCBI Taxonomy" id="428564"/>
    <lineage>
        <taxon>Eukaryota</taxon>
        <taxon>Metazoa</taxon>
        <taxon>Ecdysozoa</taxon>
        <taxon>Arthropoda</taxon>
        <taxon>Hexapoda</taxon>
        <taxon>Insecta</taxon>
        <taxon>Pterygota</taxon>
        <taxon>Neoptera</taxon>
        <taxon>Paraneoptera</taxon>
        <taxon>Hemiptera</taxon>
        <taxon>Sternorrhyncha</taxon>
        <taxon>Psylloidea</taxon>
        <taxon>Psyllidae</taxon>
        <taxon>Psyllinae</taxon>
        <taxon>Cacopsylla</taxon>
    </lineage>
</organism>
<dbReference type="GO" id="GO:0005737">
    <property type="term" value="C:cytoplasm"/>
    <property type="evidence" value="ECO:0007669"/>
    <property type="project" value="TreeGrafter"/>
</dbReference>
<evidence type="ECO:0000313" key="3">
    <source>
        <dbReference type="EMBL" id="CAG6608403.1"/>
    </source>
</evidence>
<dbReference type="EMBL" id="HBUF01011611">
    <property type="protein sequence ID" value="CAG6608402.1"/>
    <property type="molecule type" value="Transcribed_RNA"/>
</dbReference>
<dbReference type="PANTHER" id="PTHR23153">
    <property type="entry name" value="UBX-RELATED"/>
    <property type="match status" value="1"/>
</dbReference>
<sequence length="452" mass="50465">MADKVKKFFEKKKSDLKFKKAGPGHKLSDSGASSSGVGRGRVEVVQRVERGEQTEAEKAAAAAALARFGGGNSQPMVNRSHLSIQAEARKQIERERQAELAAQAEAMARGSPGLERRGAEPVVNILEAAPVLAVSGVYFKCPLIGEEVLSRDEWMVKIKEFLYASLEDEQDSGLTACLIIRTINQEQDKVNQCVDTLLKYLKNILDHPDEEKYRKIRLSNRIFQERVSSVEGAREFLRAAGFQEEEIEGEQYLVYGDASEGMDFEVLMDALSSCEPVPLEVDRNPRVLRAAGLTCAPSLPVSFYERAPGELKREQAEKSEKLELEMTLRTKAMRERDEERGREHRQYKYCIVRVKFPDNLILQGTFSVSEPFSSVYSFVLDSIHPNLANFTLSLSGLKFSTGDNDRTLAELNLIPASILNFHCNSSVRPEKPPEAGDSLYLKPEVSILLSDS</sequence>
<dbReference type="SUPFAM" id="SSF143503">
    <property type="entry name" value="PUG domain-like"/>
    <property type="match status" value="1"/>
</dbReference>
<dbReference type="SUPFAM" id="SSF54236">
    <property type="entry name" value="Ubiquitin-like"/>
    <property type="match status" value="1"/>
</dbReference>
<evidence type="ECO:0000259" key="2">
    <source>
        <dbReference type="PROSITE" id="PS50033"/>
    </source>
</evidence>
<dbReference type="Pfam" id="PF00789">
    <property type="entry name" value="UBX"/>
    <property type="match status" value="1"/>
</dbReference>
<dbReference type="Pfam" id="PF09409">
    <property type="entry name" value="PUB"/>
    <property type="match status" value="1"/>
</dbReference>
<dbReference type="InterPro" id="IPR018997">
    <property type="entry name" value="PUB_domain"/>
</dbReference>
<dbReference type="CDD" id="cd10460">
    <property type="entry name" value="PUB_UBXD1"/>
    <property type="match status" value="1"/>
</dbReference>
<dbReference type="InterPro" id="IPR036339">
    <property type="entry name" value="PUB-like_dom_sf"/>
</dbReference>
<evidence type="ECO:0000256" key="1">
    <source>
        <dbReference type="SAM" id="MobiDB-lite"/>
    </source>
</evidence>
<proteinExistence type="predicted"/>
<dbReference type="InterPro" id="IPR029071">
    <property type="entry name" value="Ubiquitin-like_domsf"/>
</dbReference>
<protein>
    <submittedName>
        <fullName evidence="3">UBX domain-containing protein 6</fullName>
    </submittedName>
</protein>
<dbReference type="EMBL" id="HBUF01011610">
    <property type="protein sequence ID" value="CAG6608401.1"/>
    <property type="molecule type" value="Transcribed_RNA"/>
</dbReference>
<dbReference type="InterPro" id="IPR042774">
    <property type="entry name" value="UBXN6_PUB"/>
</dbReference>
<feature type="region of interest" description="Disordered" evidence="1">
    <location>
        <begin position="14"/>
        <end position="41"/>
    </location>
</feature>
<dbReference type="PANTHER" id="PTHR23153:SF38">
    <property type="entry name" value="UBX DOMAIN-CONTAINING PROTEIN 6"/>
    <property type="match status" value="1"/>
</dbReference>
<dbReference type="Gene3D" id="3.10.20.90">
    <property type="entry name" value="Phosphatidylinositol 3-kinase Catalytic Subunit, Chain A, domain 1"/>
    <property type="match status" value="1"/>
</dbReference>
<dbReference type="InterPro" id="IPR001012">
    <property type="entry name" value="UBX_dom"/>
</dbReference>
<dbReference type="EMBL" id="HBUF01011612">
    <property type="protein sequence ID" value="CAG6608403.1"/>
    <property type="molecule type" value="Transcribed_RNA"/>
</dbReference>
<dbReference type="PROSITE" id="PS50033">
    <property type="entry name" value="UBX"/>
    <property type="match status" value="1"/>
</dbReference>
<dbReference type="SMART" id="SM00580">
    <property type="entry name" value="PUG"/>
    <property type="match status" value="1"/>
</dbReference>
<reference evidence="3" key="1">
    <citation type="submission" date="2021-05" db="EMBL/GenBank/DDBJ databases">
        <authorList>
            <person name="Alioto T."/>
            <person name="Alioto T."/>
            <person name="Gomez Garrido J."/>
        </authorList>
    </citation>
    <scope>NUCLEOTIDE SEQUENCE</scope>
</reference>
<accession>A0A8D8LKW1</accession>
<dbReference type="Gene3D" id="1.20.58.2190">
    <property type="match status" value="1"/>
</dbReference>
<name>A0A8D8LKW1_9HEMI</name>
<feature type="domain" description="UBX" evidence="2">
    <location>
        <begin position="345"/>
        <end position="421"/>
    </location>
</feature>